<dbReference type="KEGG" id="prh:LT40_09655"/>
<dbReference type="Proteomes" id="UP000029499">
    <property type="component" value="Chromosome"/>
</dbReference>
<dbReference type="EMBL" id="CP009533">
    <property type="protein sequence ID" value="AIS17646.1"/>
    <property type="molecule type" value="Genomic_DNA"/>
</dbReference>
<gene>
    <name evidence="1" type="ORF">LT40_09655</name>
</gene>
<organism evidence="1 2">
    <name type="scientific">Pseudomonas rhizosphaerae</name>
    <dbReference type="NCBI Taxonomy" id="216142"/>
    <lineage>
        <taxon>Bacteria</taxon>
        <taxon>Pseudomonadati</taxon>
        <taxon>Pseudomonadota</taxon>
        <taxon>Gammaproteobacteria</taxon>
        <taxon>Pseudomonadales</taxon>
        <taxon>Pseudomonadaceae</taxon>
        <taxon>Pseudomonas</taxon>
    </lineage>
</organism>
<dbReference type="AlphaFoldDB" id="A0A089ZQH6"/>
<name>A0A089ZQH6_9PSED</name>
<proteinExistence type="predicted"/>
<accession>A0A089ZQH6</accession>
<keyword evidence="2" id="KW-1185">Reference proteome</keyword>
<protein>
    <submittedName>
        <fullName evidence="1">Uncharacterized protein</fullName>
    </submittedName>
</protein>
<evidence type="ECO:0000313" key="2">
    <source>
        <dbReference type="Proteomes" id="UP000029499"/>
    </source>
</evidence>
<dbReference type="HOGENOM" id="CLU_2882574_0_0_6"/>
<dbReference type="STRING" id="216142.LT40_09655"/>
<reference evidence="1 2" key="1">
    <citation type="journal article" date="2015" name="J. Biotechnol.">
        <title>Complete genome sequence of Pseudomonas rhizosphaerae IH5T (=DSM 16299T), a phosphate-solubilizing rhizobacterium for bacterial biofertilizer.</title>
        <authorList>
            <person name="Kwak Y."/>
            <person name="Jung B.K."/>
            <person name="Shin J.H."/>
        </authorList>
    </citation>
    <scope>NUCLEOTIDE SEQUENCE [LARGE SCALE GENOMIC DNA]</scope>
    <source>
        <strain evidence="1">DSM 16299</strain>
    </source>
</reference>
<evidence type="ECO:0000313" key="1">
    <source>
        <dbReference type="EMBL" id="AIS17646.1"/>
    </source>
</evidence>
<sequence>MSLEVQRPAWYADVIGVARWRIERNPVRLRSVPDQGDGLIMQGHGGLVNGYVVLLYRHYIFYL</sequence>